<dbReference type="EMBL" id="GG671097">
    <property type="protein sequence ID" value="EER19343.1"/>
    <property type="molecule type" value="Genomic_DNA"/>
</dbReference>
<evidence type="ECO:0000313" key="4">
    <source>
        <dbReference type="EMBL" id="EER19343.1"/>
    </source>
</evidence>
<dbReference type="Gene3D" id="1.25.40.10">
    <property type="entry name" value="Tetratricopeptide repeat domain"/>
    <property type="match status" value="1"/>
</dbReference>
<name>C5K873_PERM5</name>
<dbReference type="PANTHER" id="PTHR45831">
    <property type="entry name" value="LD24721P"/>
    <property type="match status" value="1"/>
</dbReference>
<reference evidence="4 5" key="1">
    <citation type="submission" date="2008-07" db="EMBL/GenBank/DDBJ databases">
        <authorList>
            <person name="El-Sayed N."/>
            <person name="Caler E."/>
            <person name="Inman J."/>
            <person name="Amedeo P."/>
            <person name="Hass B."/>
            <person name="Wortman J."/>
        </authorList>
    </citation>
    <scope>NUCLEOTIDE SEQUENCE [LARGE SCALE GENOMIC DNA]</scope>
    <source>
        <strain evidence="5">ATCC 50983 / TXsc</strain>
    </source>
</reference>
<evidence type="ECO:0000313" key="5">
    <source>
        <dbReference type="Proteomes" id="UP000007800"/>
    </source>
</evidence>
<dbReference type="InParanoid" id="C5K873"/>
<dbReference type="RefSeq" id="XP_002787547.1">
    <property type="nucleotide sequence ID" value="XM_002787501.1"/>
</dbReference>
<keyword evidence="5" id="KW-1185">Reference proteome</keyword>
<dbReference type="GO" id="GO:0072380">
    <property type="term" value="C:TRC complex"/>
    <property type="evidence" value="ECO:0007669"/>
    <property type="project" value="TreeGrafter"/>
</dbReference>
<evidence type="ECO:0000256" key="3">
    <source>
        <dbReference type="SAM" id="MobiDB-lite"/>
    </source>
</evidence>
<dbReference type="Proteomes" id="UP000007800">
    <property type="component" value="Unassembled WGS sequence"/>
</dbReference>
<dbReference type="GO" id="GO:0016020">
    <property type="term" value="C:membrane"/>
    <property type="evidence" value="ECO:0007669"/>
    <property type="project" value="TreeGrafter"/>
</dbReference>
<dbReference type="GO" id="GO:0006620">
    <property type="term" value="P:post-translational protein targeting to endoplasmic reticulum membrane"/>
    <property type="evidence" value="ECO:0007669"/>
    <property type="project" value="TreeGrafter"/>
</dbReference>
<dbReference type="InterPro" id="IPR019734">
    <property type="entry name" value="TPR_rpt"/>
</dbReference>
<dbReference type="SUPFAM" id="SSF48452">
    <property type="entry name" value="TPR-like"/>
    <property type="match status" value="1"/>
</dbReference>
<dbReference type="InterPro" id="IPR011990">
    <property type="entry name" value="TPR-like_helical_dom_sf"/>
</dbReference>
<dbReference type="SMART" id="SM00028">
    <property type="entry name" value="TPR"/>
    <property type="match status" value="3"/>
</dbReference>
<evidence type="ECO:0000256" key="2">
    <source>
        <dbReference type="ARBA" id="ARBA00022803"/>
    </source>
</evidence>
<keyword evidence="1" id="KW-0677">Repeat</keyword>
<gene>
    <name evidence="4" type="ORF">Pmar_PMAR012195</name>
</gene>
<organism evidence="5">
    <name type="scientific">Perkinsus marinus (strain ATCC 50983 / TXsc)</name>
    <dbReference type="NCBI Taxonomy" id="423536"/>
    <lineage>
        <taxon>Eukaryota</taxon>
        <taxon>Sar</taxon>
        <taxon>Alveolata</taxon>
        <taxon>Perkinsozoa</taxon>
        <taxon>Perkinsea</taxon>
        <taxon>Perkinsida</taxon>
        <taxon>Perkinsidae</taxon>
        <taxon>Perkinsus</taxon>
    </lineage>
</organism>
<proteinExistence type="predicted"/>
<feature type="region of interest" description="Disordered" evidence="3">
    <location>
        <begin position="1"/>
        <end position="28"/>
    </location>
</feature>
<keyword evidence="2" id="KW-0802">TPR repeat</keyword>
<evidence type="ECO:0000256" key="1">
    <source>
        <dbReference type="ARBA" id="ARBA00022737"/>
    </source>
</evidence>
<accession>C5K873</accession>
<dbReference type="InterPro" id="IPR047150">
    <property type="entry name" value="SGT"/>
</dbReference>
<dbReference type="PANTHER" id="PTHR45831:SF2">
    <property type="entry name" value="LD24721P"/>
    <property type="match status" value="1"/>
</dbReference>
<dbReference type="AlphaFoldDB" id="C5K873"/>
<dbReference type="Pfam" id="PF13181">
    <property type="entry name" value="TPR_8"/>
    <property type="match status" value="1"/>
</dbReference>
<dbReference type="GeneID" id="9039598"/>
<dbReference type="OrthoDB" id="412869at2759"/>
<protein>
    <submittedName>
        <fullName evidence="4">Small glutamine-rich tetratricopeptide repeat-containing protein A, putative</fullName>
    </submittedName>
</protein>
<sequence length="158" mass="17675">MQRFGRDQLPVMDAGESTSTKPSAEKDIAESQKDLGNDAFKECDFMQAVVFYTNALDHDSTMAVALSNRAQCWLKLGDFEKAESDALKAAQLEGATDRIKAKSWFRAGMARHGRGDFSGACECLSKAQEIDRKNPQIDHAFKMAEFKMRQSKPKWSSQ</sequence>
<dbReference type="GO" id="GO:0060090">
    <property type="term" value="F:molecular adaptor activity"/>
    <property type="evidence" value="ECO:0007669"/>
    <property type="project" value="TreeGrafter"/>
</dbReference>